<proteinExistence type="predicted"/>
<keyword evidence="2" id="KW-1185">Reference proteome</keyword>
<dbReference type="EMBL" id="WYET01000007">
    <property type="protein sequence ID" value="NVN19451.1"/>
    <property type="molecule type" value="Genomic_DNA"/>
</dbReference>
<gene>
    <name evidence="1" type="ORF">GUA46_13960</name>
</gene>
<sequence>MNSSEEYPLSFFEYVVNESNMVEVLNNQLQYYGFITYSFDLPNKCIHYMEQNDNGEYVNGEISMESLLLPVVRRKFNQSKELMYSIFLKSRRDTNRNFLLYQFNTVQSIVSKNKEFIKNFPLFLLPLRGIVDYINQRLKEPSEEEFLLDESEIRVNISGDLNVTDKSEDEIIHEIFDFMKGRNEKKEEILSNNDFNTLIELISHLVQKEEVPEVDHQISPKISNDQLRFSFWVLHDKLYTSKRIRPYFYDFVKEVFSNFNKSEVSSIKKQFGTTTRVVKDSFLPQIISNYL</sequence>
<organism evidence="1 2">
    <name type="scientific">Flagellimonas chongwuensis</name>
    <dbReference type="NCBI Taxonomy" id="2697365"/>
    <lineage>
        <taxon>Bacteria</taxon>
        <taxon>Pseudomonadati</taxon>
        <taxon>Bacteroidota</taxon>
        <taxon>Flavobacteriia</taxon>
        <taxon>Flavobacteriales</taxon>
        <taxon>Flavobacteriaceae</taxon>
        <taxon>Flagellimonas</taxon>
    </lineage>
</organism>
<dbReference type="AlphaFoldDB" id="A0A850NE79"/>
<reference evidence="1 2" key="1">
    <citation type="submission" date="2020-01" db="EMBL/GenBank/DDBJ databases">
        <title>Draft Genome Analysis of Muricauda sp. HICW Isolated from coastal seawater of PR China.</title>
        <authorList>
            <person name="Chen M.-X."/>
        </authorList>
    </citation>
    <scope>NUCLEOTIDE SEQUENCE [LARGE SCALE GENOMIC DNA]</scope>
    <source>
        <strain evidence="1 2">HICW</strain>
    </source>
</reference>
<evidence type="ECO:0000313" key="2">
    <source>
        <dbReference type="Proteomes" id="UP000558089"/>
    </source>
</evidence>
<dbReference type="Proteomes" id="UP000558089">
    <property type="component" value="Unassembled WGS sequence"/>
</dbReference>
<dbReference type="RefSeq" id="WP_176621009.1">
    <property type="nucleotide sequence ID" value="NZ_WYET01000007.1"/>
</dbReference>
<protein>
    <submittedName>
        <fullName evidence="1">Uncharacterized protein</fullName>
    </submittedName>
</protein>
<accession>A0A850NE79</accession>
<comment type="caution">
    <text evidence="1">The sequence shown here is derived from an EMBL/GenBank/DDBJ whole genome shotgun (WGS) entry which is preliminary data.</text>
</comment>
<evidence type="ECO:0000313" key="1">
    <source>
        <dbReference type="EMBL" id="NVN19451.1"/>
    </source>
</evidence>
<name>A0A850NE79_9FLAO</name>